<organism evidence="1 2">
    <name type="scientific">Pochonia chlamydosporia 170</name>
    <dbReference type="NCBI Taxonomy" id="1380566"/>
    <lineage>
        <taxon>Eukaryota</taxon>
        <taxon>Fungi</taxon>
        <taxon>Dikarya</taxon>
        <taxon>Ascomycota</taxon>
        <taxon>Pezizomycotina</taxon>
        <taxon>Sordariomycetes</taxon>
        <taxon>Hypocreomycetidae</taxon>
        <taxon>Hypocreales</taxon>
        <taxon>Clavicipitaceae</taxon>
        <taxon>Pochonia</taxon>
    </lineage>
</organism>
<evidence type="ECO:0000313" key="2">
    <source>
        <dbReference type="Proteomes" id="UP000078397"/>
    </source>
</evidence>
<keyword evidence="2" id="KW-1185">Reference proteome</keyword>
<protein>
    <submittedName>
        <fullName evidence="1">Uncharacterized protein</fullName>
    </submittedName>
</protein>
<proteinExistence type="predicted"/>
<dbReference type="RefSeq" id="XP_018137057.2">
    <property type="nucleotide sequence ID" value="XM_018289652.2"/>
</dbReference>
<sequence length="154" mass="17740">MPRSRSHEAVTRASMMNLLKLRANMTACLINNATRGCTPFFAPLEDDGNRNLRSRLTHYHSKELEIIRSIRQSLEADQQAWPQCASHVQQELGQLSREIETDKELGCSPQDILLKNIRHMVNLVEEISAKCQTGCECNFMHRHRTDLRSQLQLK</sequence>
<dbReference type="AlphaFoldDB" id="A0A179F0J0"/>
<dbReference type="EMBL" id="LSBJ02000012">
    <property type="protein sequence ID" value="OAQ58977.2"/>
    <property type="molecule type" value="Genomic_DNA"/>
</dbReference>
<dbReference type="GeneID" id="28853646"/>
<name>A0A179F0J0_METCM</name>
<dbReference type="Proteomes" id="UP000078397">
    <property type="component" value="Unassembled WGS sequence"/>
</dbReference>
<evidence type="ECO:0000313" key="1">
    <source>
        <dbReference type="EMBL" id="OAQ58977.2"/>
    </source>
</evidence>
<gene>
    <name evidence="1" type="ORF">VFPPC_11472</name>
</gene>
<dbReference type="KEGG" id="pchm:VFPPC_11472"/>
<reference evidence="1 2" key="1">
    <citation type="journal article" date="2016" name="PLoS Pathog.">
        <title>Biosynthesis of antibiotic leucinostatins in bio-control fungus Purpureocillium lilacinum and their inhibition on phytophthora revealed by genome mining.</title>
        <authorList>
            <person name="Wang G."/>
            <person name="Liu Z."/>
            <person name="Lin R."/>
            <person name="Li E."/>
            <person name="Mao Z."/>
            <person name="Ling J."/>
            <person name="Yang Y."/>
            <person name="Yin W.B."/>
            <person name="Xie B."/>
        </authorList>
    </citation>
    <scope>NUCLEOTIDE SEQUENCE [LARGE SCALE GENOMIC DNA]</scope>
    <source>
        <strain evidence="1">170</strain>
    </source>
</reference>
<accession>A0A179F0J0</accession>
<comment type="caution">
    <text evidence="1">The sequence shown here is derived from an EMBL/GenBank/DDBJ whole genome shotgun (WGS) entry which is preliminary data.</text>
</comment>